<keyword evidence="1" id="KW-0732">Signal</keyword>
<dbReference type="AlphaFoldDB" id="A0A7J6PZ00"/>
<dbReference type="EMBL" id="JABANM010033398">
    <property type="protein sequence ID" value="KAF4701335.1"/>
    <property type="molecule type" value="Genomic_DNA"/>
</dbReference>
<proteinExistence type="predicted"/>
<evidence type="ECO:0000313" key="3">
    <source>
        <dbReference type="Proteomes" id="UP000574390"/>
    </source>
</evidence>
<sequence>MLSAVIVVHWLMDPTHTLTPYGDRYAKAEYWDDRFEKQVGGQGYDKPLRFFDWYMEYAEIVKFLPPSDAIHDVI</sequence>
<evidence type="ECO:0000313" key="2">
    <source>
        <dbReference type="EMBL" id="KAF4701335.1"/>
    </source>
</evidence>
<accession>A0A7J6PZ00</accession>
<dbReference type="Proteomes" id="UP000574390">
    <property type="component" value="Unassembled WGS sequence"/>
</dbReference>
<evidence type="ECO:0000256" key="1">
    <source>
        <dbReference type="SAM" id="SignalP"/>
    </source>
</evidence>
<comment type="caution">
    <text evidence="2">The sequence shown here is derived from an EMBL/GenBank/DDBJ whole genome shotgun (WGS) entry which is preliminary data.</text>
</comment>
<protein>
    <submittedName>
        <fullName evidence="2">Uncharacterized protein</fullName>
    </submittedName>
</protein>
<organism evidence="2 3">
    <name type="scientific">Perkinsus olseni</name>
    <name type="common">Perkinsus atlanticus</name>
    <dbReference type="NCBI Taxonomy" id="32597"/>
    <lineage>
        <taxon>Eukaryota</taxon>
        <taxon>Sar</taxon>
        <taxon>Alveolata</taxon>
        <taxon>Perkinsozoa</taxon>
        <taxon>Perkinsea</taxon>
        <taxon>Perkinsida</taxon>
        <taxon>Perkinsidae</taxon>
        <taxon>Perkinsus</taxon>
    </lineage>
</organism>
<name>A0A7J6PZ00_PEROL</name>
<feature type="signal peptide" evidence="1">
    <location>
        <begin position="1"/>
        <end position="17"/>
    </location>
</feature>
<feature type="chain" id="PRO_5029488029" evidence="1">
    <location>
        <begin position="18"/>
        <end position="74"/>
    </location>
</feature>
<reference evidence="2 3" key="1">
    <citation type="submission" date="2020-04" db="EMBL/GenBank/DDBJ databases">
        <title>Perkinsus olseni comparative genomics.</title>
        <authorList>
            <person name="Bogema D.R."/>
        </authorList>
    </citation>
    <scope>NUCLEOTIDE SEQUENCE [LARGE SCALE GENOMIC DNA]</scope>
    <source>
        <strain evidence="2">ATCC PRA-205</strain>
    </source>
</reference>
<gene>
    <name evidence="2" type="ORF">FOZ62_027014</name>
</gene>